<protein>
    <recommendedName>
        <fullName evidence="4">Lipoprotein</fullName>
    </recommendedName>
</protein>
<dbReference type="RefSeq" id="WP_209143240.1">
    <property type="nucleotide sequence ID" value="NZ_JAGHKO010000014.1"/>
</dbReference>
<dbReference type="EMBL" id="JAGHKO010000014">
    <property type="protein sequence ID" value="MBO9204547.1"/>
    <property type="molecule type" value="Genomic_DNA"/>
</dbReference>
<reference evidence="2 3" key="1">
    <citation type="submission" date="2021-03" db="EMBL/GenBank/DDBJ databases">
        <title>Assistant Professor.</title>
        <authorList>
            <person name="Huq M.A."/>
        </authorList>
    </citation>
    <scope>NUCLEOTIDE SEQUENCE [LARGE SCALE GENOMIC DNA]</scope>
    <source>
        <strain evidence="2 3">MAH-29</strain>
    </source>
</reference>
<feature type="chain" id="PRO_5046543605" description="Lipoprotein" evidence="1">
    <location>
        <begin position="22"/>
        <end position="208"/>
    </location>
</feature>
<sequence>MKTTPLLWAALLLAACNSKPAAEKQIIADVAIPAETPVDPYFKAFMSKFRLLQLPLTIRPMELGDINNLPLLYGKDTNYITAPGTDTSIYRLYAYGLLADTANSYKLIWLSPADDYCPVLVTYTKKGEKISEGGLTAAGCGSDCCWECNQTISISKELSIYSADSIKTCECDDNGPKPETMRKYTMVKTAKIEADGKFKFTELVEKNY</sequence>
<keyword evidence="1" id="KW-0732">Signal</keyword>
<evidence type="ECO:0008006" key="4">
    <source>
        <dbReference type="Google" id="ProtNLM"/>
    </source>
</evidence>
<proteinExistence type="predicted"/>
<name>A0ABS3Z2Z7_9BACT</name>
<comment type="caution">
    <text evidence="2">The sequence shown here is derived from an EMBL/GenBank/DDBJ whole genome shotgun (WGS) entry which is preliminary data.</text>
</comment>
<feature type="signal peptide" evidence="1">
    <location>
        <begin position="1"/>
        <end position="21"/>
    </location>
</feature>
<evidence type="ECO:0000313" key="2">
    <source>
        <dbReference type="EMBL" id="MBO9204547.1"/>
    </source>
</evidence>
<gene>
    <name evidence="2" type="ORF">J7I42_29940</name>
</gene>
<accession>A0ABS3Z2Z7</accession>
<dbReference type="Proteomes" id="UP000677244">
    <property type="component" value="Unassembled WGS sequence"/>
</dbReference>
<dbReference type="PROSITE" id="PS51257">
    <property type="entry name" value="PROKAR_LIPOPROTEIN"/>
    <property type="match status" value="1"/>
</dbReference>
<evidence type="ECO:0000313" key="3">
    <source>
        <dbReference type="Proteomes" id="UP000677244"/>
    </source>
</evidence>
<keyword evidence="3" id="KW-1185">Reference proteome</keyword>
<evidence type="ECO:0000256" key="1">
    <source>
        <dbReference type="SAM" id="SignalP"/>
    </source>
</evidence>
<organism evidence="2 3">
    <name type="scientific">Niastella soli</name>
    <dbReference type="NCBI Taxonomy" id="2821487"/>
    <lineage>
        <taxon>Bacteria</taxon>
        <taxon>Pseudomonadati</taxon>
        <taxon>Bacteroidota</taxon>
        <taxon>Chitinophagia</taxon>
        <taxon>Chitinophagales</taxon>
        <taxon>Chitinophagaceae</taxon>
        <taxon>Niastella</taxon>
    </lineage>
</organism>